<evidence type="ECO:0000313" key="10">
    <source>
        <dbReference type="EMBL" id="GAA3565227.1"/>
    </source>
</evidence>
<dbReference type="SMART" id="SM00220">
    <property type="entry name" value="S_TKc"/>
    <property type="match status" value="1"/>
</dbReference>
<dbReference type="PANTHER" id="PTHR43289">
    <property type="entry name" value="MITOGEN-ACTIVATED PROTEIN KINASE KINASE KINASE 20-RELATED"/>
    <property type="match status" value="1"/>
</dbReference>
<dbReference type="InterPro" id="IPR011009">
    <property type="entry name" value="Kinase-like_dom_sf"/>
</dbReference>
<dbReference type="RefSeq" id="WP_344865080.1">
    <property type="nucleotide sequence ID" value="NZ_BAAAZN010000013.1"/>
</dbReference>
<dbReference type="EC" id="2.7.11.1" evidence="1"/>
<dbReference type="PANTHER" id="PTHR43289:SF6">
    <property type="entry name" value="SERINE_THREONINE-PROTEIN KINASE NEKL-3"/>
    <property type="match status" value="1"/>
</dbReference>
<dbReference type="Pfam" id="PF00069">
    <property type="entry name" value="Pkinase"/>
    <property type="match status" value="1"/>
</dbReference>
<keyword evidence="6 7" id="KW-0067">ATP-binding</keyword>
<feature type="transmembrane region" description="Helical" evidence="8">
    <location>
        <begin position="280"/>
        <end position="300"/>
    </location>
</feature>
<feature type="binding site" evidence="7">
    <location>
        <position position="40"/>
    </location>
    <ligand>
        <name>ATP</name>
        <dbReference type="ChEBI" id="CHEBI:30616"/>
    </ligand>
</feature>
<dbReference type="Proteomes" id="UP001500689">
    <property type="component" value="Unassembled WGS sequence"/>
</dbReference>
<name>A0ABP6XDI7_9PSEU</name>
<evidence type="ECO:0000256" key="2">
    <source>
        <dbReference type="ARBA" id="ARBA00022527"/>
    </source>
</evidence>
<dbReference type="Gene3D" id="3.30.200.20">
    <property type="entry name" value="Phosphorylase Kinase, domain 1"/>
    <property type="match status" value="1"/>
</dbReference>
<keyword evidence="8" id="KW-1133">Transmembrane helix</keyword>
<accession>A0ABP6XDI7</accession>
<evidence type="ECO:0000256" key="3">
    <source>
        <dbReference type="ARBA" id="ARBA00022679"/>
    </source>
</evidence>
<keyword evidence="4 7" id="KW-0547">Nucleotide-binding</keyword>
<keyword evidence="2" id="KW-0723">Serine/threonine-protein kinase</keyword>
<keyword evidence="5" id="KW-0418">Kinase</keyword>
<dbReference type="Gene3D" id="1.10.510.10">
    <property type="entry name" value="Transferase(Phosphotransferase) domain 1"/>
    <property type="match status" value="1"/>
</dbReference>
<proteinExistence type="predicted"/>
<keyword evidence="3" id="KW-0808">Transferase</keyword>
<evidence type="ECO:0000256" key="7">
    <source>
        <dbReference type="PROSITE-ProRule" id="PRU10141"/>
    </source>
</evidence>
<reference evidence="11" key="1">
    <citation type="journal article" date="2019" name="Int. J. Syst. Evol. Microbiol.">
        <title>The Global Catalogue of Microorganisms (GCM) 10K type strain sequencing project: providing services to taxonomists for standard genome sequencing and annotation.</title>
        <authorList>
            <consortium name="The Broad Institute Genomics Platform"/>
            <consortium name="The Broad Institute Genome Sequencing Center for Infectious Disease"/>
            <person name="Wu L."/>
            <person name="Ma J."/>
        </authorList>
    </citation>
    <scope>NUCLEOTIDE SEQUENCE [LARGE SCALE GENOMIC DNA]</scope>
    <source>
        <strain evidence="11">JCM 16898</strain>
    </source>
</reference>
<keyword evidence="8" id="KW-0472">Membrane</keyword>
<dbReference type="SUPFAM" id="SSF56112">
    <property type="entry name" value="Protein kinase-like (PK-like)"/>
    <property type="match status" value="1"/>
</dbReference>
<dbReference type="CDD" id="cd14014">
    <property type="entry name" value="STKc_PknB_like"/>
    <property type="match status" value="1"/>
</dbReference>
<dbReference type="PROSITE" id="PS00107">
    <property type="entry name" value="PROTEIN_KINASE_ATP"/>
    <property type="match status" value="1"/>
</dbReference>
<dbReference type="InterPro" id="IPR000719">
    <property type="entry name" value="Prot_kinase_dom"/>
</dbReference>
<sequence>MHGDQLIAGRYRLLERVGSGGMGVVWRAHDERLGREVALKQARLSDAVSGRKLRREAQLAASVLHPNVVTFFDVSAEGDELWLVMEYVPSRSLAEILAAEGRQPPGVAARIGVQIAAGLAAVHAHGIEHRDVKPGNVLITPDGQVKLTDFGISRSVRTDQTVTDSPLIGGTPDYLAPEVAQGHPPSSASDVFSLGATLYAAVEGTPPFAGGNEFATIRRAAAGVVPPARHADALAPALTRLMSPDPAERPTASAAGELLADGIDLLPIPASAPRKRRRRLVVAGVVVAAVAVLAAAFLVVRPDRGAPAAEPTRLGIGADPHAADPCRLVDTVPLRRFGDPEADPDYGNFDRCDVILHRGEDLEADVKVELQDPPADGAAPEGTRTQSGPFAVFGDPVQDGECARLIQLQDRYLVRVTVGADQGYQIDLCGAADVAVASATKVLAVAGVPPRSTPLPDTSLARLDACSLVDPGSVTGAAGVAEPVKIEPGYGNWSCDWDSAASRRAVTVLFDRDQPPDGDAGQLVRVAGHDAYLEPDRDAGDSCRALLVFRSYTDAHGEAAVEQVLVVVHGDPPPESLCTPATTLAGDVVAKLPKT</sequence>
<evidence type="ECO:0000259" key="9">
    <source>
        <dbReference type="PROSITE" id="PS50011"/>
    </source>
</evidence>
<organism evidence="10 11">
    <name type="scientific">Amycolatopsis ultiminotia</name>
    <dbReference type="NCBI Taxonomy" id="543629"/>
    <lineage>
        <taxon>Bacteria</taxon>
        <taxon>Bacillati</taxon>
        <taxon>Actinomycetota</taxon>
        <taxon>Actinomycetes</taxon>
        <taxon>Pseudonocardiales</taxon>
        <taxon>Pseudonocardiaceae</taxon>
        <taxon>Amycolatopsis</taxon>
    </lineage>
</organism>
<evidence type="ECO:0000256" key="5">
    <source>
        <dbReference type="ARBA" id="ARBA00022777"/>
    </source>
</evidence>
<dbReference type="InterPro" id="IPR008271">
    <property type="entry name" value="Ser/Thr_kinase_AS"/>
</dbReference>
<comment type="caution">
    <text evidence="10">The sequence shown here is derived from an EMBL/GenBank/DDBJ whole genome shotgun (WGS) entry which is preliminary data.</text>
</comment>
<keyword evidence="8" id="KW-0812">Transmembrane</keyword>
<dbReference type="PROSITE" id="PS00108">
    <property type="entry name" value="PROTEIN_KINASE_ST"/>
    <property type="match status" value="1"/>
</dbReference>
<evidence type="ECO:0000256" key="1">
    <source>
        <dbReference type="ARBA" id="ARBA00012513"/>
    </source>
</evidence>
<gene>
    <name evidence="10" type="ORF">GCM10022222_56220</name>
</gene>
<dbReference type="PROSITE" id="PS50011">
    <property type="entry name" value="PROTEIN_KINASE_DOM"/>
    <property type="match status" value="1"/>
</dbReference>
<evidence type="ECO:0000256" key="6">
    <source>
        <dbReference type="ARBA" id="ARBA00022840"/>
    </source>
</evidence>
<keyword evidence="11" id="KW-1185">Reference proteome</keyword>
<evidence type="ECO:0000313" key="11">
    <source>
        <dbReference type="Proteomes" id="UP001500689"/>
    </source>
</evidence>
<dbReference type="InterPro" id="IPR017441">
    <property type="entry name" value="Protein_kinase_ATP_BS"/>
</dbReference>
<feature type="domain" description="Protein kinase" evidence="9">
    <location>
        <begin position="11"/>
        <end position="266"/>
    </location>
</feature>
<protein>
    <recommendedName>
        <fullName evidence="1">non-specific serine/threonine protein kinase</fullName>
        <ecNumber evidence="1">2.7.11.1</ecNumber>
    </recommendedName>
</protein>
<evidence type="ECO:0000256" key="8">
    <source>
        <dbReference type="SAM" id="Phobius"/>
    </source>
</evidence>
<dbReference type="EMBL" id="BAAAZN010000013">
    <property type="protein sequence ID" value="GAA3565227.1"/>
    <property type="molecule type" value="Genomic_DNA"/>
</dbReference>
<evidence type="ECO:0000256" key="4">
    <source>
        <dbReference type="ARBA" id="ARBA00022741"/>
    </source>
</evidence>